<accession>A0ABZ1YDA3</accession>
<dbReference type="EMBL" id="CP109207">
    <property type="protein sequence ID" value="WUU56632.1"/>
    <property type="molecule type" value="Genomic_DNA"/>
</dbReference>
<reference evidence="1" key="1">
    <citation type="submission" date="2022-10" db="EMBL/GenBank/DDBJ databases">
        <title>The complete genomes of actinobacterial strains from the NBC collection.</title>
        <authorList>
            <person name="Joergensen T.S."/>
            <person name="Alvarez Arevalo M."/>
            <person name="Sterndorff E.B."/>
            <person name="Faurdal D."/>
            <person name="Vuksanovic O."/>
            <person name="Mourched A.-S."/>
            <person name="Charusanti P."/>
            <person name="Shaw S."/>
            <person name="Blin K."/>
            <person name="Weber T."/>
        </authorList>
    </citation>
    <scope>NUCLEOTIDE SEQUENCE [LARGE SCALE GENOMIC DNA]</scope>
    <source>
        <strain evidence="1">NBC 01686</strain>
    </source>
</reference>
<sequence>MVDYEKYGIALAEDEVEQFIDASTIVFIGLLTGLEEEPAEKLIPVAEGLVSSYLVVQFGVPKSQASALAKDFLAEALEGLA</sequence>
<gene>
    <name evidence="1" type="ORF">OIE82_27205</name>
</gene>
<protein>
    <submittedName>
        <fullName evidence="1">Uncharacterized protein</fullName>
    </submittedName>
</protein>
<name>A0ABZ1YDA3_9ACTN</name>
<evidence type="ECO:0000313" key="1">
    <source>
        <dbReference type="EMBL" id="WUU56632.1"/>
    </source>
</evidence>
<proteinExistence type="predicted"/>
<organism evidence="1">
    <name type="scientific">Streptomyces althioticus</name>
    <dbReference type="NCBI Taxonomy" id="83380"/>
    <lineage>
        <taxon>Bacteria</taxon>
        <taxon>Bacillati</taxon>
        <taxon>Actinomycetota</taxon>
        <taxon>Actinomycetes</taxon>
        <taxon>Kitasatosporales</taxon>
        <taxon>Streptomycetaceae</taxon>
        <taxon>Streptomyces</taxon>
        <taxon>Streptomyces althioticus group</taxon>
    </lineage>
</organism>
<dbReference type="RefSeq" id="WP_395759493.1">
    <property type="nucleotide sequence ID" value="NZ_CP109207.1"/>
</dbReference>